<protein>
    <submittedName>
        <fullName evidence="1">Uncharacterized protein</fullName>
    </submittedName>
</protein>
<keyword evidence="2" id="KW-1185">Reference proteome</keyword>
<evidence type="ECO:0000313" key="2">
    <source>
        <dbReference type="Proteomes" id="UP000708208"/>
    </source>
</evidence>
<sequence>MGTPGREQLCSKIVQIDSIAPSNRWNYKLSWFSKNPQLFTAGQKHVKDYLYCYTTPDHCSYGRRNNTNYGVTAFGWNV</sequence>
<reference evidence="1" key="1">
    <citation type="submission" date="2021-06" db="EMBL/GenBank/DDBJ databases">
        <authorList>
            <person name="Hodson N. C."/>
            <person name="Mongue J. A."/>
            <person name="Jaron S. K."/>
        </authorList>
    </citation>
    <scope>NUCLEOTIDE SEQUENCE</scope>
</reference>
<name>A0A8J2JKS5_9HEXA</name>
<dbReference type="Proteomes" id="UP000708208">
    <property type="component" value="Unassembled WGS sequence"/>
</dbReference>
<proteinExistence type="predicted"/>
<evidence type="ECO:0000313" key="1">
    <source>
        <dbReference type="EMBL" id="CAG7716069.1"/>
    </source>
</evidence>
<accession>A0A8J2JKS5</accession>
<dbReference type="EMBL" id="CAJVCH010035670">
    <property type="protein sequence ID" value="CAG7716069.1"/>
    <property type="molecule type" value="Genomic_DNA"/>
</dbReference>
<dbReference type="AlphaFoldDB" id="A0A8J2JKS5"/>
<comment type="caution">
    <text evidence="1">The sequence shown here is derived from an EMBL/GenBank/DDBJ whole genome shotgun (WGS) entry which is preliminary data.</text>
</comment>
<organism evidence="1 2">
    <name type="scientific">Allacma fusca</name>
    <dbReference type="NCBI Taxonomy" id="39272"/>
    <lineage>
        <taxon>Eukaryota</taxon>
        <taxon>Metazoa</taxon>
        <taxon>Ecdysozoa</taxon>
        <taxon>Arthropoda</taxon>
        <taxon>Hexapoda</taxon>
        <taxon>Collembola</taxon>
        <taxon>Symphypleona</taxon>
        <taxon>Sminthuridae</taxon>
        <taxon>Allacma</taxon>
    </lineage>
</organism>
<gene>
    <name evidence="1" type="ORF">AFUS01_LOCUS5599</name>
</gene>